<feature type="domain" description="C2H2-type" evidence="11">
    <location>
        <begin position="253"/>
        <end position="280"/>
    </location>
</feature>
<dbReference type="PROSITE" id="PS00028">
    <property type="entry name" value="ZINC_FINGER_C2H2_1"/>
    <property type="match status" value="6"/>
</dbReference>
<proteinExistence type="predicted"/>
<dbReference type="PANTHER" id="PTHR24381">
    <property type="entry name" value="ZINC FINGER PROTEIN"/>
    <property type="match status" value="1"/>
</dbReference>
<evidence type="ECO:0000256" key="6">
    <source>
        <dbReference type="ARBA" id="ARBA00022833"/>
    </source>
</evidence>
<dbReference type="FunFam" id="3.30.160.60:FF:000690">
    <property type="entry name" value="Zinc finger protein 354C"/>
    <property type="match status" value="1"/>
</dbReference>
<keyword evidence="4" id="KW-0677">Repeat</keyword>
<dbReference type="GO" id="GO:0008270">
    <property type="term" value="F:zinc ion binding"/>
    <property type="evidence" value="ECO:0007669"/>
    <property type="project" value="UniProtKB-KW"/>
</dbReference>
<dbReference type="SUPFAM" id="SSF57667">
    <property type="entry name" value="beta-beta-alpha zinc fingers"/>
    <property type="match status" value="4"/>
</dbReference>
<evidence type="ECO:0000256" key="10">
    <source>
        <dbReference type="SAM" id="MobiDB-lite"/>
    </source>
</evidence>
<keyword evidence="7" id="KW-0832">Ubl conjugation</keyword>
<gene>
    <name evidence="12" type="ORF">MNOR_LOCUS10732</name>
</gene>
<dbReference type="GO" id="GO:0000977">
    <property type="term" value="F:RNA polymerase II transcription regulatory region sequence-specific DNA binding"/>
    <property type="evidence" value="ECO:0007669"/>
    <property type="project" value="TreeGrafter"/>
</dbReference>
<dbReference type="PANTHER" id="PTHR24381:SF393">
    <property type="entry name" value="CHROMATIN-LINKED ADAPTOR FOR MSL PROTEINS, ISOFORM B"/>
    <property type="match status" value="1"/>
</dbReference>
<dbReference type="InterPro" id="IPR013087">
    <property type="entry name" value="Znf_C2H2_type"/>
</dbReference>
<feature type="domain" description="C2H2-type" evidence="11">
    <location>
        <begin position="167"/>
        <end position="195"/>
    </location>
</feature>
<keyword evidence="8" id="KW-0539">Nucleus</keyword>
<sequence length="489" mass="55026">KVSSASSKKEGNNNDDEGVVYVEDNYDIHSGPPDDNDYESLHMDEDSQQDEFICRLCDMSFKRESLLNKHMKSHDAATYQCRYCEMSFDKAVDLQIHMDQQHARENTGKMKIRKNEVSSNSHQRGPIKASNKKSVDKTYSCPICEQTFTHRKELSEHRLTHAGEKPFQCDICGSFHSQKGNLLTHKRITHMKEKRFKCDICDKSFKWKRILVGHVMSVHTGERPYKCEHCDGSFVYPQHYKKHMRIHTGEKPYNCDICGKTFNCSNNCNAHLFTHTDKKQFECLLCSAGFMRRTQILSHIKQHGHIIDFDQYFKVNTPADVIQGIVSSGSARTAAITEHGSAATAAPVLSPPAARSIKMRGSGGRKHQISAQLLTTVSDMDHRVPAQTSATVMPHNAITATVMLPASTHATTVTMPTITLPAEHSNSHTRSTVNNVEVYDMPVIFIDSDNSASRQVSSEAVSGQFLGTGGEQVLTQHYTTLQQHSKDHW</sequence>
<keyword evidence="6" id="KW-0862">Zinc</keyword>
<comment type="caution">
    <text evidence="12">The sequence shown here is derived from an EMBL/GenBank/DDBJ whole genome shotgun (WGS) entry which is preliminary data.</text>
</comment>
<dbReference type="FunFam" id="3.30.160.60:FF:000446">
    <property type="entry name" value="Zinc finger protein"/>
    <property type="match status" value="1"/>
</dbReference>
<keyword evidence="13" id="KW-1185">Reference proteome</keyword>
<feature type="region of interest" description="Disordered" evidence="10">
    <location>
        <begin position="1"/>
        <end position="41"/>
    </location>
</feature>
<dbReference type="Pfam" id="PF00096">
    <property type="entry name" value="zf-C2H2"/>
    <property type="match status" value="4"/>
</dbReference>
<feature type="non-terminal residue" evidence="12">
    <location>
        <position position="1"/>
    </location>
</feature>
<feature type="domain" description="C2H2-type" evidence="11">
    <location>
        <begin position="225"/>
        <end position="252"/>
    </location>
</feature>
<evidence type="ECO:0000256" key="7">
    <source>
        <dbReference type="ARBA" id="ARBA00022843"/>
    </source>
</evidence>
<dbReference type="SMART" id="SM00355">
    <property type="entry name" value="ZnF_C2H2"/>
    <property type="match status" value="8"/>
</dbReference>
<evidence type="ECO:0000256" key="8">
    <source>
        <dbReference type="ARBA" id="ARBA00023242"/>
    </source>
</evidence>
<keyword evidence="5 9" id="KW-0863">Zinc-finger</keyword>
<evidence type="ECO:0000256" key="1">
    <source>
        <dbReference type="ARBA" id="ARBA00004123"/>
    </source>
</evidence>
<evidence type="ECO:0000256" key="9">
    <source>
        <dbReference type="PROSITE-ProRule" id="PRU00042"/>
    </source>
</evidence>
<organism evidence="12 13">
    <name type="scientific">Meganyctiphanes norvegica</name>
    <name type="common">Northern krill</name>
    <name type="synonym">Thysanopoda norvegica</name>
    <dbReference type="NCBI Taxonomy" id="48144"/>
    <lineage>
        <taxon>Eukaryota</taxon>
        <taxon>Metazoa</taxon>
        <taxon>Ecdysozoa</taxon>
        <taxon>Arthropoda</taxon>
        <taxon>Crustacea</taxon>
        <taxon>Multicrustacea</taxon>
        <taxon>Malacostraca</taxon>
        <taxon>Eumalacostraca</taxon>
        <taxon>Eucarida</taxon>
        <taxon>Euphausiacea</taxon>
        <taxon>Euphausiidae</taxon>
        <taxon>Meganyctiphanes</taxon>
    </lineage>
</organism>
<dbReference type="EMBL" id="CAXKWB010005502">
    <property type="protein sequence ID" value="CAL4078723.1"/>
    <property type="molecule type" value="Genomic_DNA"/>
</dbReference>
<dbReference type="PROSITE" id="PS50157">
    <property type="entry name" value="ZINC_FINGER_C2H2_2"/>
    <property type="match status" value="8"/>
</dbReference>
<protein>
    <recommendedName>
        <fullName evidence="11">C2H2-type domain-containing protein</fullName>
    </recommendedName>
</protein>
<dbReference type="GO" id="GO:0000981">
    <property type="term" value="F:DNA-binding transcription factor activity, RNA polymerase II-specific"/>
    <property type="evidence" value="ECO:0007669"/>
    <property type="project" value="TreeGrafter"/>
</dbReference>
<evidence type="ECO:0000256" key="4">
    <source>
        <dbReference type="ARBA" id="ARBA00022737"/>
    </source>
</evidence>
<comment type="subcellular location">
    <subcellularLocation>
        <location evidence="1">Nucleus</location>
    </subcellularLocation>
</comment>
<feature type="domain" description="C2H2-type" evidence="11">
    <location>
        <begin position="52"/>
        <end position="74"/>
    </location>
</feature>
<evidence type="ECO:0000259" key="11">
    <source>
        <dbReference type="PROSITE" id="PS50157"/>
    </source>
</evidence>
<accession>A0AAV2QC44</accession>
<keyword evidence="3" id="KW-0479">Metal-binding</keyword>
<dbReference type="FunFam" id="3.30.160.60:FF:000624">
    <property type="entry name" value="zinc finger protein 697"/>
    <property type="match status" value="1"/>
</dbReference>
<evidence type="ECO:0000256" key="5">
    <source>
        <dbReference type="ARBA" id="ARBA00022771"/>
    </source>
</evidence>
<dbReference type="AlphaFoldDB" id="A0AAV2QC44"/>
<feature type="domain" description="C2H2-type" evidence="11">
    <location>
        <begin position="196"/>
        <end position="224"/>
    </location>
</feature>
<dbReference type="InterPro" id="IPR036236">
    <property type="entry name" value="Znf_C2H2_sf"/>
</dbReference>
<evidence type="ECO:0000256" key="3">
    <source>
        <dbReference type="ARBA" id="ARBA00022723"/>
    </source>
</evidence>
<feature type="domain" description="C2H2-type" evidence="11">
    <location>
        <begin position="79"/>
        <end position="107"/>
    </location>
</feature>
<dbReference type="Proteomes" id="UP001497623">
    <property type="component" value="Unassembled WGS sequence"/>
</dbReference>
<feature type="domain" description="C2H2-type" evidence="11">
    <location>
        <begin position="139"/>
        <end position="166"/>
    </location>
</feature>
<dbReference type="Gene3D" id="3.30.160.60">
    <property type="entry name" value="Classic Zinc Finger"/>
    <property type="match status" value="6"/>
</dbReference>
<feature type="domain" description="C2H2-type" evidence="11">
    <location>
        <begin position="281"/>
        <end position="303"/>
    </location>
</feature>
<reference evidence="12 13" key="1">
    <citation type="submission" date="2024-05" db="EMBL/GenBank/DDBJ databases">
        <authorList>
            <person name="Wallberg A."/>
        </authorList>
    </citation>
    <scope>NUCLEOTIDE SEQUENCE [LARGE SCALE GENOMIC DNA]</scope>
</reference>
<evidence type="ECO:0000313" key="13">
    <source>
        <dbReference type="Proteomes" id="UP001497623"/>
    </source>
</evidence>
<dbReference type="GO" id="GO:0003682">
    <property type="term" value="F:chromatin binding"/>
    <property type="evidence" value="ECO:0007669"/>
    <property type="project" value="UniProtKB-ARBA"/>
</dbReference>
<name>A0AAV2QC44_MEGNR</name>
<keyword evidence="2" id="KW-1017">Isopeptide bond</keyword>
<evidence type="ECO:0000256" key="2">
    <source>
        <dbReference type="ARBA" id="ARBA00022499"/>
    </source>
</evidence>
<evidence type="ECO:0000313" key="12">
    <source>
        <dbReference type="EMBL" id="CAL4078723.1"/>
    </source>
</evidence>
<dbReference type="GO" id="GO:0005634">
    <property type="term" value="C:nucleus"/>
    <property type="evidence" value="ECO:0007669"/>
    <property type="project" value="UniProtKB-SubCell"/>
</dbReference>